<dbReference type="Proteomes" id="UP000294854">
    <property type="component" value="Unassembled WGS sequence"/>
</dbReference>
<dbReference type="GO" id="GO:0004062">
    <property type="term" value="F:aryl sulfotransferase activity"/>
    <property type="evidence" value="ECO:0007669"/>
    <property type="project" value="InterPro"/>
</dbReference>
<keyword evidence="1" id="KW-0472">Membrane</keyword>
<keyword evidence="1" id="KW-1133">Transmembrane helix</keyword>
<organism evidence="3 4">
    <name type="scientific">Secundilactobacillus malefermentans</name>
    <dbReference type="NCBI Taxonomy" id="176292"/>
    <lineage>
        <taxon>Bacteria</taxon>
        <taxon>Bacillati</taxon>
        <taxon>Bacillota</taxon>
        <taxon>Bacilli</taxon>
        <taxon>Lactobacillales</taxon>
        <taxon>Lactobacillaceae</taxon>
        <taxon>Secundilactobacillus</taxon>
    </lineage>
</organism>
<comment type="caution">
    <text evidence="3">The sequence shown here is derived from an EMBL/GenBank/DDBJ whole genome shotgun (WGS) entry which is preliminary data.</text>
</comment>
<accession>A0A4R5NN22</accession>
<gene>
    <name evidence="3" type="ORF">C5L31_000686</name>
</gene>
<dbReference type="Pfam" id="PF05935">
    <property type="entry name" value="Arylsulfotrans"/>
    <property type="match status" value="1"/>
</dbReference>
<dbReference type="RefSeq" id="WP_010619388.1">
    <property type="nucleotide sequence ID" value="NZ_PUFO01000052.1"/>
</dbReference>
<evidence type="ECO:0000256" key="1">
    <source>
        <dbReference type="SAM" id="Phobius"/>
    </source>
</evidence>
<dbReference type="Pfam" id="PF17425">
    <property type="entry name" value="Arylsulfotran_N"/>
    <property type="match status" value="1"/>
</dbReference>
<feature type="transmembrane region" description="Helical" evidence="1">
    <location>
        <begin position="7"/>
        <end position="25"/>
    </location>
</feature>
<evidence type="ECO:0000313" key="4">
    <source>
        <dbReference type="Proteomes" id="UP000294854"/>
    </source>
</evidence>
<dbReference type="PANTHER" id="PTHR35340:SF5">
    <property type="entry name" value="ASST-DOMAIN-CONTAINING PROTEIN"/>
    <property type="match status" value="1"/>
</dbReference>
<dbReference type="InterPro" id="IPR038477">
    <property type="entry name" value="ASST_N_sf"/>
</dbReference>
<reference evidence="3 4" key="1">
    <citation type="journal article" date="2019" name="Appl. Microbiol. Biotechnol.">
        <title>Uncovering carbohydrate metabolism through a genotype-phenotype association study of 56 lactic acid bacteria genomes.</title>
        <authorList>
            <person name="Buron-Moles G."/>
            <person name="Chailyan A."/>
            <person name="Dolejs I."/>
            <person name="Forster J."/>
            <person name="Miks M.H."/>
        </authorList>
    </citation>
    <scope>NUCLEOTIDE SEQUENCE [LARGE SCALE GENOMIC DNA]</scope>
    <source>
        <strain evidence="3 4">ATCC 49373</strain>
    </source>
</reference>
<dbReference type="EMBL" id="PUFO01000052">
    <property type="protein sequence ID" value="TDG77250.1"/>
    <property type="molecule type" value="Genomic_DNA"/>
</dbReference>
<evidence type="ECO:0000259" key="2">
    <source>
        <dbReference type="Pfam" id="PF17425"/>
    </source>
</evidence>
<dbReference type="Gene3D" id="2.60.40.3100">
    <property type="entry name" value="Arylsulphate sulphotransferase monomer, N-terminal domain"/>
    <property type="match status" value="1"/>
</dbReference>
<dbReference type="AlphaFoldDB" id="A0A4R5NN22"/>
<proteinExistence type="predicted"/>
<dbReference type="InterPro" id="IPR010262">
    <property type="entry name" value="Arylsulfotransferase_bact"/>
</dbReference>
<dbReference type="InterPro" id="IPR053143">
    <property type="entry name" value="Arylsulfate_ST"/>
</dbReference>
<sequence length="559" mass="62977">MKRKWPVIGVVLIIIIAIIGGYAYHERTVIKNRSLVSQTHTNKHTLSIAQIKQNLTPTLSTTHIDATKSLRSYYKSQLENLTVGTVNGQAIVNPYKTSPLSGLILVKTKTATKVTMQVVGDTKATTITKHYKKYQQNHSVGVLGLYASRTNQVQLTFTTKSGTKTSATYDMTTAAVPADVGTNTLKKSVPSKMALGKGNAKLTFAISSQGITYGLDAQGKVRWYSTKETSHVFKRLKNNRLLIVTKVDDNSHKYNALQVTDFYGHVYKQYDFKGIFPTHSDHTKLAENTVIHHDAIEMPNGDFLLTVDDGSADYVEDTMIQIDRQTGKIKKVIDLKRILPVSSYTKYEGTHRSDDKIDWFHQNSMYYDQKNGELIISGRNQDMIFAINYKTLSLNWILAVNQKLPKKYQKFLLKPTTKNYKFNAGQHAVKLIHTGKINGNQVELEFYDNNVVVTRGNQKASKTYSTGDIVKIDRVNRTVTKTWSYGKSLGKTNFTNIVGSSYAIGNDNTLINFGYADSGKRSEFVEVNRKTNQVVFDVDRTNFSTGDWSYRAQRMTLFP</sequence>
<dbReference type="InterPro" id="IPR035391">
    <property type="entry name" value="Arylsulfotran_N"/>
</dbReference>
<feature type="domain" description="Arylsulfotransferase N-terminal" evidence="2">
    <location>
        <begin position="91"/>
        <end position="174"/>
    </location>
</feature>
<dbReference type="STRING" id="1122149.FD44_GL001194"/>
<dbReference type="OrthoDB" id="264813at2"/>
<evidence type="ECO:0000313" key="3">
    <source>
        <dbReference type="EMBL" id="TDG77250.1"/>
    </source>
</evidence>
<keyword evidence="1" id="KW-0812">Transmembrane</keyword>
<keyword evidence="4" id="KW-1185">Reference proteome</keyword>
<protein>
    <recommendedName>
        <fullName evidence="2">Arylsulfotransferase N-terminal domain-containing protein</fullName>
    </recommendedName>
</protein>
<name>A0A4R5NN22_9LACO</name>
<dbReference type="PANTHER" id="PTHR35340">
    <property type="entry name" value="PQQ ENZYME REPEAT PROTEIN-RELATED"/>
    <property type="match status" value="1"/>
</dbReference>